<feature type="transmembrane region" description="Helical" evidence="6">
    <location>
        <begin position="335"/>
        <end position="357"/>
    </location>
</feature>
<evidence type="ECO:0000256" key="5">
    <source>
        <dbReference type="ARBA" id="ARBA00023136"/>
    </source>
</evidence>
<organism evidence="8 9">
    <name type="scientific">Mythimna separata</name>
    <name type="common">Oriental armyworm</name>
    <name type="synonym">Pseudaletia separata</name>
    <dbReference type="NCBI Taxonomy" id="271217"/>
    <lineage>
        <taxon>Eukaryota</taxon>
        <taxon>Metazoa</taxon>
        <taxon>Ecdysozoa</taxon>
        <taxon>Arthropoda</taxon>
        <taxon>Hexapoda</taxon>
        <taxon>Insecta</taxon>
        <taxon>Pterygota</taxon>
        <taxon>Neoptera</taxon>
        <taxon>Endopterygota</taxon>
        <taxon>Lepidoptera</taxon>
        <taxon>Glossata</taxon>
        <taxon>Ditrysia</taxon>
        <taxon>Noctuoidea</taxon>
        <taxon>Noctuidae</taxon>
        <taxon>Noctuinae</taxon>
        <taxon>Hadenini</taxon>
        <taxon>Mythimna</taxon>
    </lineage>
</organism>
<feature type="transmembrane region" description="Helical" evidence="6">
    <location>
        <begin position="453"/>
        <end position="474"/>
    </location>
</feature>
<keyword evidence="2" id="KW-1003">Cell membrane</keyword>
<feature type="transmembrane region" description="Helical" evidence="6">
    <location>
        <begin position="142"/>
        <end position="163"/>
    </location>
</feature>
<dbReference type="EMBL" id="JARGEI010000024">
    <property type="protein sequence ID" value="KAJ8709416.1"/>
    <property type="molecule type" value="Genomic_DNA"/>
</dbReference>
<dbReference type="GO" id="GO:0016323">
    <property type="term" value="C:basolateral plasma membrane"/>
    <property type="evidence" value="ECO:0007669"/>
    <property type="project" value="TreeGrafter"/>
</dbReference>
<feature type="transmembrane region" description="Helical" evidence="6">
    <location>
        <begin position="21"/>
        <end position="44"/>
    </location>
</feature>
<keyword evidence="4 6" id="KW-1133">Transmembrane helix</keyword>
<feature type="transmembrane region" description="Helical" evidence="6">
    <location>
        <begin position="64"/>
        <end position="83"/>
    </location>
</feature>
<dbReference type="Pfam" id="PF07648">
    <property type="entry name" value="Kazal_2"/>
    <property type="match status" value="1"/>
</dbReference>
<dbReference type="Pfam" id="PF03137">
    <property type="entry name" value="OATP"/>
    <property type="match status" value="1"/>
</dbReference>
<dbReference type="InterPro" id="IPR004156">
    <property type="entry name" value="OATP"/>
</dbReference>
<feature type="transmembrane region" description="Helical" evidence="6">
    <location>
        <begin position="90"/>
        <end position="111"/>
    </location>
</feature>
<evidence type="ECO:0000256" key="3">
    <source>
        <dbReference type="ARBA" id="ARBA00022692"/>
    </source>
</evidence>
<evidence type="ECO:0000256" key="4">
    <source>
        <dbReference type="ARBA" id="ARBA00022989"/>
    </source>
</evidence>
<dbReference type="PANTHER" id="PTHR11388:SF158">
    <property type="entry name" value="ORGANIC ANION TRANSPORTING POLYPEPTIDE 33EB"/>
    <property type="match status" value="1"/>
</dbReference>
<keyword evidence="9" id="KW-1185">Reference proteome</keyword>
<evidence type="ECO:0000256" key="6">
    <source>
        <dbReference type="SAM" id="Phobius"/>
    </source>
</evidence>
<proteinExistence type="predicted"/>
<dbReference type="GO" id="GO:0043252">
    <property type="term" value="P:sodium-independent organic anion transport"/>
    <property type="evidence" value="ECO:0007669"/>
    <property type="project" value="TreeGrafter"/>
</dbReference>
<comment type="subcellular location">
    <subcellularLocation>
        <location evidence="1">Cell membrane</location>
        <topology evidence="1">Multi-pass membrane protein</topology>
    </subcellularLocation>
</comment>
<dbReference type="AlphaFoldDB" id="A0AAD7YC60"/>
<feature type="transmembrane region" description="Helical" evidence="6">
    <location>
        <begin position="175"/>
        <end position="195"/>
    </location>
</feature>
<dbReference type="PROSITE" id="PS51465">
    <property type="entry name" value="KAZAL_2"/>
    <property type="match status" value="1"/>
</dbReference>
<evidence type="ECO:0000256" key="2">
    <source>
        <dbReference type="ARBA" id="ARBA00022475"/>
    </source>
</evidence>
<reference evidence="8" key="1">
    <citation type="submission" date="2023-03" db="EMBL/GenBank/DDBJ databases">
        <title>Chromosome-level genomes of two armyworms, Mythimna separata and Mythimna loreyi, provide insights into the biosynthesis and reception of sex pheromones.</title>
        <authorList>
            <person name="Zhao H."/>
        </authorList>
    </citation>
    <scope>NUCLEOTIDE SEQUENCE</scope>
    <source>
        <strain evidence="8">BeijingLab</strain>
        <tissue evidence="8">Pupa</tissue>
    </source>
</reference>
<protein>
    <recommendedName>
        <fullName evidence="7">Kazal-like domain-containing protein</fullName>
    </recommendedName>
</protein>
<feature type="domain" description="Kazal-like" evidence="7">
    <location>
        <begin position="371"/>
        <end position="426"/>
    </location>
</feature>
<dbReference type="GO" id="GO:0015347">
    <property type="term" value="F:sodium-independent organic anion transmembrane transporter activity"/>
    <property type="evidence" value="ECO:0007669"/>
    <property type="project" value="TreeGrafter"/>
</dbReference>
<evidence type="ECO:0000313" key="9">
    <source>
        <dbReference type="Proteomes" id="UP001231518"/>
    </source>
</evidence>
<feature type="transmembrane region" description="Helical" evidence="6">
    <location>
        <begin position="207"/>
        <end position="225"/>
    </location>
</feature>
<feature type="transmembrane region" description="Helical" evidence="6">
    <location>
        <begin position="306"/>
        <end position="323"/>
    </location>
</feature>
<feature type="transmembrane region" description="Helical" evidence="6">
    <location>
        <begin position="528"/>
        <end position="549"/>
    </location>
</feature>
<dbReference type="Proteomes" id="UP001231518">
    <property type="component" value="Chromosome 22"/>
</dbReference>
<evidence type="ECO:0000256" key="1">
    <source>
        <dbReference type="ARBA" id="ARBA00004651"/>
    </source>
</evidence>
<evidence type="ECO:0000259" key="7">
    <source>
        <dbReference type="PROSITE" id="PS51465"/>
    </source>
</evidence>
<dbReference type="PANTHER" id="PTHR11388">
    <property type="entry name" value="ORGANIC ANION TRANSPORTER"/>
    <property type="match status" value="1"/>
</dbReference>
<feature type="transmembrane region" description="Helical" evidence="6">
    <location>
        <begin position="486"/>
        <end position="508"/>
    </location>
</feature>
<comment type="caution">
    <text evidence="8">The sequence shown here is derived from an EMBL/GenBank/DDBJ whole genome shotgun (WGS) entry which is preliminary data.</text>
</comment>
<keyword evidence="5 6" id="KW-0472">Membrane</keyword>
<gene>
    <name evidence="8" type="ORF">PYW07_009242</name>
</gene>
<accession>A0AAD7YC60</accession>
<dbReference type="InterPro" id="IPR002350">
    <property type="entry name" value="Kazal_dom"/>
</dbReference>
<name>A0AAD7YC60_MYTSE</name>
<sequence length="563" mass="61984">MMIEGKTIFHKLWYFLRTYVLILKAFDLFLQGAFLITILLESNIFLLLRRDANEGYHSVLVEDYVMMGAAGAEFALGAAVAWWGRGRRQFAVSGWLLATSASGLMVLAFPFAKSNPANVELCGEQTIIDLTTDNNMAARTTFLVITAVLCAITKLSIWAHGLTYLDDHDPQNGPYFYGILISIRLSLGLSGTNWLRPSSEREDWWEAHLSVCMLTFMFAFLFALFPSRMSSFKELEQRREDVDTGFVSTLRRLARNKALITQTLATSCLSTAVLIYVYYDRAYVQARFRIESIRQDPRTSRGLSDIFRALVIIFFVMIFRVRFSARRPDGVKANTASRVAGVIAVFVAIFFVVLAALGCDTGTMHGLQSDRYLQPACSRTCGCSSERYGFSPVCTLDTGTTYFSPCHAGCSKYEDLNGFLLFQNCACSSGTLRAVRGSCTLGSCMFVYSAYQVVYTVMLAVSASSFLMQGMAVIRAVRPSDKVTAVGASLSVVALLSFVIGHLIYMFISYQTCAYPANGGCLLHAPTLWIACATSALLAAMAAVGSLVASRMPTGLNEPTTEL</sequence>
<evidence type="ECO:0000313" key="8">
    <source>
        <dbReference type="EMBL" id="KAJ8709416.1"/>
    </source>
</evidence>
<feature type="transmembrane region" description="Helical" evidence="6">
    <location>
        <begin position="258"/>
        <end position="279"/>
    </location>
</feature>
<keyword evidence="3 6" id="KW-0812">Transmembrane</keyword>